<evidence type="ECO:0000259" key="4">
    <source>
        <dbReference type="PROSITE" id="PS50002"/>
    </source>
</evidence>
<dbReference type="Ensembl" id="ENSBIXT00000002837.1">
    <property type="protein sequence ID" value="ENSBIXP00000030866.1"/>
    <property type="gene ID" value="ENSBIXG00000013001.1"/>
</dbReference>
<dbReference type="InterPro" id="IPR059004">
    <property type="entry name" value="MYO15"/>
</dbReference>
<dbReference type="InterPro" id="IPR036028">
    <property type="entry name" value="SH3-like_dom_sf"/>
</dbReference>
<dbReference type="OMA" id="DRHKTHK"/>
<feature type="region of interest" description="Disordered" evidence="3">
    <location>
        <begin position="348"/>
        <end position="577"/>
    </location>
</feature>
<evidence type="ECO:0000313" key="6">
    <source>
        <dbReference type="Proteomes" id="UP000314981"/>
    </source>
</evidence>
<keyword evidence="6" id="KW-1185">Reference proteome</keyword>
<feature type="compositionally biased region" description="Pro residues" evidence="3">
    <location>
        <begin position="147"/>
        <end position="159"/>
    </location>
</feature>
<dbReference type="AlphaFoldDB" id="A0A4W2DW22"/>
<evidence type="ECO:0000256" key="3">
    <source>
        <dbReference type="SAM" id="MobiDB-lite"/>
    </source>
</evidence>
<feature type="region of interest" description="Disordered" evidence="3">
    <location>
        <begin position="283"/>
        <end position="313"/>
    </location>
</feature>
<feature type="compositionally biased region" description="Polar residues" evidence="3">
    <location>
        <begin position="846"/>
        <end position="857"/>
    </location>
</feature>
<reference evidence="5" key="2">
    <citation type="submission" date="2025-08" db="UniProtKB">
        <authorList>
            <consortium name="Ensembl"/>
        </authorList>
    </citation>
    <scope>IDENTIFICATION</scope>
</reference>
<name>A0A4W2DW22_BOBOX</name>
<dbReference type="InterPro" id="IPR051567">
    <property type="entry name" value="Unconventional_Myosin_ATPase"/>
</dbReference>
<dbReference type="Proteomes" id="UP000314981">
    <property type="component" value="Chromosome 19"/>
</dbReference>
<feature type="region of interest" description="Disordered" evidence="3">
    <location>
        <begin position="843"/>
        <end position="883"/>
    </location>
</feature>
<feature type="region of interest" description="Disordered" evidence="3">
    <location>
        <begin position="141"/>
        <end position="171"/>
    </location>
</feature>
<dbReference type="CDD" id="cd12068">
    <property type="entry name" value="SH3_MYO15B"/>
    <property type="match status" value="1"/>
</dbReference>
<reference evidence="5" key="3">
    <citation type="submission" date="2025-09" db="UniProtKB">
        <authorList>
            <consortium name="Ensembl"/>
        </authorList>
    </citation>
    <scope>IDENTIFICATION</scope>
</reference>
<feature type="region of interest" description="Disordered" evidence="3">
    <location>
        <begin position="1"/>
        <end position="30"/>
    </location>
</feature>
<dbReference type="PANTHER" id="PTHR22692">
    <property type="entry name" value="MYOSIN VII, XV"/>
    <property type="match status" value="1"/>
</dbReference>
<dbReference type="SUPFAM" id="SSF50044">
    <property type="entry name" value="SH3-domain"/>
    <property type="match status" value="1"/>
</dbReference>
<dbReference type="InterPro" id="IPR001452">
    <property type="entry name" value="SH3_domain"/>
</dbReference>
<feature type="compositionally biased region" description="Pro residues" evidence="3">
    <location>
        <begin position="547"/>
        <end position="570"/>
    </location>
</feature>
<dbReference type="SMART" id="SM00326">
    <property type="entry name" value="SH3"/>
    <property type="match status" value="1"/>
</dbReference>
<protein>
    <recommendedName>
        <fullName evidence="4">SH3 domain-containing protein</fullName>
    </recommendedName>
</protein>
<dbReference type="Gene3D" id="2.30.29.30">
    <property type="entry name" value="Pleckstrin-homology domain (PH domain)/Phosphotyrosine-binding domain (PTB)"/>
    <property type="match status" value="1"/>
</dbReference>
<evidence type="ECO:0000313" key="5">
    <source>
        <dbReference type="Ensembl" id="ENSBIXP00000030866.1"/>
    </source>
</evidence>
<evidence type="ECO:0000256" key="2">
    <source>
        <dbReference type="PROSITE-ProRule" id="PRU00192"/>
    </source>
</evidence>
<sequence length="883" mass="96182">MVRRASCSGLPRQSLPGTLTLPRPPSHRSPPNVILTSRCDLDLPAVLLVGPPRDKECYSAEVESWTTGEQFAGWILQSRGLDPPPRGWSVSLHCRDSWRDLAGCDFVLDLIGQTEDPGDPAWHHSYPIAPRGLAENIPLAPSIQAPSLPPGPPPGPAPTLPSRGLTGESRTSGSLDGFLDHLFKPVLSPGLSDLEQGRALSGRMKGGGAMGPMQQGSYPMGECRAEPIRAMVVPPQPQPVLPSLDVRQLAAQQQDFINQQARILAQQMTTQAMTLSLEQQAKQLQKQTSLTSPPPAITHEPKTPTPQKEPESGLELVGARLREAPQEAEDRHPRPRSFQQKRDYFQKLGQQPSKVKTMKPPAKVKIPQAEVQDEEPEEEEQRAGPSAPPPQVVKKPPLSQGAARAAQEAEAEPATEVGPGGGHRPAGGKAVVRSSDPEPWRAEPSREIRNIIRMYQSRPGPVPVPVQPARKPPQSFLKKNNPKDEALAKLGISGASSPPQTLPSPGKAPPPAVAPRPRARPRLMPSSSIKEKQGPLQELFGQNPPTAQKPPPPPAPPLPPPWEPASPPAEPRLVEPMGDQGVSTQLLVPSGSVCFSYASAPWRLFLRKEVFYPRESFSHPYCLRLLCEQILRDTFAESCIRISQDERRKMKDLLGDLEVGLDSLDTAEDGVKKRIVVAARNNWANYFSRIFPVSGESGSDVQLLAVSHRGLRLLKMTQGPSLHPDQLKTLCSYSFAEVLGVECPASSTLELSLKSEQLVLHTARAGAIKAMVELFLSELKKDSGYVIALRSYITDDHSLLSFQRGDLIKLLPVATLEPGWQFGSTGGRSGLFPADIVQPAAAPDSFFSTEQRSSQGHKGQLQRREWDRASEVRKTGEAEARPH</sequence>
<feature type="domain" description="SH3" evidence="4">
    <location>
        <begin position="781"/>
        <end position="842"/>
    </location>
</feature>
<dbReference type="PANTHER" id="PTHR22692:SF16">
    <property type="entry name" value="MYOSIN XVB"/>
    <property type="match status" value="1"/>
</dbReference>
<feature type="compositionally biased region" description="Basic and acidic residues" evidence="3">
    <location>
        <begin position="862"/>
        <end position="883"/>
    </location>
</feature>
<dbReference type="Gene3D" id="2.30.30.40">
    <property type="entry name" value="SH3 Domains"/>
    <property type="match status" value="1"/>
</dbReference>
<feature type="compositionally biased region" description="Low complexity" evidence="3">
    <location>
        <begin position="402"/>
        <end position="416"/>
    </location>
</feature>
<accession>A0A4W2DW22</accession>
<dbReference type="InterPro" id="IPR011993">
    <property type="entry name" value="PH-like_dom_sf"/>
</dbReference>
<proteinExistence type="predicted"/>
<dbReference type="Pfam" id="PF07653">
    <property type="entry name" value="SH3_2"/>
    <property type="match status" value="1"/>
</dbReference>
<reference evidence="5 6" key="1">
    <citation type="submission" date="2018-11" db="EMBL/GenBank/DDBJ databases">
        <title>Haplotype-resolved cattle genomes.</title>
        <authorList>
            <person name="Low W.Y."/>
            <person name="Tearle R."/>
            <person name="Bickhart D.M."/>
            <person name="Rosen B.D."/>
            <person name="Koren S."/>
            <person name="Rhie A."/>
            <person name="Hiendleder S."/>
            <person name="Phillippy A.M."/>
            <person name="Smith T.P.L."/>
            <person name="Williams J.L."/>
        </authorList>
    </citation>
    <scope>NUCLEOTIDE SEQUENCE [LARGE SCALE GENOMIC DNA]</scope>
</reference>
<dbReference type="InterPro" id="IPR035489">
    <property type="entry name" value="MYO15B_SH3"/>
</dbReference>
<feature type="compositionally biased region" description="Basic and acidic residues" evidence="3">
    <location>
        <begin position="435"/>
        <end position="450"/>
    </location>
</feature>
<evidence type="ECO:0000256" key="1">
    <source>
        <dbReference type="ARBA" id="ARBA00022443"/>
    </source>
</evidence>
<organism evidence="5 6">
    <name type="scientific">Bos indicus x Bos taurus</name>
    <name type="common">Hybrid cattle</name>
    <dbReference type="NCBI Taxonomy" id="30522"/>
    <lineage>
        <taxon>Eukaryota</taxon>
        <taxon>Metazoa</taxon>
        <taxon>Chordata</taxon>
        <taxon>Craniata</taxon>
        <taxon>Vertebrata</taxon>
        <taxon>Euteleostomi</taxon>
        <taxon>Mammalia</taxon>
        <taxon>Eutheria</taxon>
        <taxon>Laurasiatheria</taxon>
        <taxon>Artiodactyla</taxon>
        <taxon>Ruminantia</taxon>
        <taxon>Pecora</taxon>
        <taxon>Bovidae</taxon>
        <taxon>Bovinae</taxon>
        <taxon>Bos</taxon>
    </lineage>
</organism>
<dbReference type="PROSITE" id="PS50002">
    <property type="entry name" value="SH3"/>
    <property type="match status" value="1"/>
</dbReference>
<feature type="compositionally biased region" description="Pro residues" evidence="3">
    <location>
        <begin position="500"/>
        <end position="514"/>
    </location>
</feature>
<dbReference type="Pfam" id="PF26570">
    <property type="entry name" value="MYO15"/>
    <property type="match status" value="1"/>
</dbReference>
<feature type="compositionally biased region" description="Acidic residues" evidence="3">
    <location>
        <begin position="371"/>
        <end position="380"/>
    </location>
</feature>
<keyword evidence="1 2" id="KW-0728">SH3 domain</keyword>